<dbReference type="InterPro" id="IPR004117">
    <property type="entry name" value="7tm6_olfct_rcpt"/>
</dbReference>
<accession>A0A2I4PH55</accession>
<dbReference type="GO" id="GO:0005886">
    <property type="term" value="C:plasma membrane"/>
    <property type="evidence" value="ECO:0007669"/>
    <property type="project" value="UniProtKB-SubCell"/>
</dbReference>
<organism evidence="11">
    <name type="scientific">Adelphocoris lineolatus</name>
    <name type="common">Alfalfa plant bug</name>
    <dbReference type="NCBI Taxonomy" id="236346"/>
    <lineage>
        <taxon>Eukaryota</taxon>
        <taxon>Metazoa</taxon>
        <taxon>Ecdysozoa</taxon>
        <taxon>Arthropoda</taxon>
        <taxon>Hexapoda</taxon>
        <taxon>Insecta</taxon>
        <taxon>Pterygota</taxon>
        <taxon>Neoptera</taxon>
        <taxon>Paraneoptera</taxon>
        <taxon>Hemiptera</taxon>
        <taxon>Heteroptera</taxon>
        <taxon>Panheteroptera</taxon>
        <taxon>Cimicomorpha</taxon>
        <taxon>Miridae</taxon>
        <taxon>Mirini</taxon>
        <taxon>Adelphocoris</taxon>
    </lineage>
</organism>
<dbReference type="AlphaFoldDB" id="A0A2I4PH55"/>
<keyword evidence="9 10" id="KW-0807">Transducer</keyword>
<feature type="transmembrane region" description="Helical" evidence="10">
    <location>
        <begin position="72"/>
        <end position="94"/>
    </location>
</feature>
<comment type="caution">
    <text evidence="10">Lacks conserved residue(s) required for the propagation of feature annotation.</text>
</comment>
<evidence type="ECO:0000256" key="2">
    <source>
        <dbReference type="ARBA" id="ARBA00022475"/>
    </source>
</evidence>
<keyword evidence="4 10" id="KW-0812">Transmembrane</keyword>
<evidence type="ECO:0000256" key="5">
    <source>
        <dbReference type="ARBA" id="ARBA00022725"/>
    </source>
</evidence>
<evidence type="ECO:0000256" key="10">
    <source>
        <dbReference type="RuleBase" id="RU351113"/>
    </source>
</evidence>
<reference evidence="11" key="1">
    <citation type="submission" date="2016-01" db="EMBL/GenBank/DDBJ databases">
        <title>Candidate chemosensory genes identified in Adelphocoris lineolatus (Goeze) (Hemiptera: Miridae) by antennal transcriptome analysis.</title>
        <authorList>
            <person name="Xiao Y."/>
        </authorList>
    </citation>
    <scope>NUCLEOTIDE SEQUENCE</scope>
</reference>
<evidence type="ECO:0000256" key="6">
    <source>
        <dbReference type="ARBA" id="ARBA00022989"/>
    </source>
</evidence>
<keyword evidence="6 10" id="KW-1133">Transmembrane helix</keyword>
<dbReference type="EMBL" id="KU523650">
    <property type="protein sequence ID" value="APZ81472.1"/>
    <property type="molecule type" value="mRNA"/>
</dbReference>
<feature type="transmembrane region" description="Helical" evidence="10">
    <location>
        <begin position="185"/>
        <end position="208"/>
    </location>
</feature>
<proteinExistence type="evidence at transcript level"/>
<dbReference type="GO" id="GO:0004984">
    <property type="term" value="F:olfactory receptor activity"/>
    <property type="evidence" value="ECO:0007669"/>
    <property type="project" value="InterPro"/>
</dbReference>
<feature type="transmembrane region" description="Helical" evidence="10">
    <location>
        <begin position="302"/>
        <end position="321"/>
    </location>
</feature>
<evidence type="ECO:0000256" key="3">
    <source>
        <dbReference type="ARBA" id="ARBA00022606"/>
    </source>
</evidence>
<keyword evidence="5 10" id="KW-0552">Olfaction</keyword>
<evidence type="ECO:0000313" key="11">
    <source>
        <dbReference type="EMBL" id="APZ81472.1"/>
    </source>
</evidence>
<evidence type="ECO:0000256" key="4">
    <source>
        <dbReference type="ARBA" id="ARBA00022692"/>
    </source>
</evidence>
<dbReference type="GO" id="GO:0005549">
    <property type="term" value="F:odorant binding"/>
    <property type="evidence" value="ECO:0007669"/>
    <property type="project" value="InterPro"/>
</dbReference>
<keyword evidence="8 10" id="KW-0675">Receptor</keyword>
<keyword evidence="3 10" id="KW-0716">Sensory transduction</keyword>
<evidence type="ECO:0000256" key="8">
    <source>
        <dbReference type="ARBA" id="ARBA00023170"/>
    </source>
</evidence>
<sequence>MFRREKKERPYVIKDPKDFATDRKVFLWLGFVYDGSIFSKLRLTVFVLLLYSAPIHHMLPVILDKSTTTDEVLIALSINMLYVLLCIAWPFMIYRSSDIIGLWDTVRQGFYHYSDPLSEHERSILSKANDLIVKSTRMSLIAYFCAGFGTYLKEMSPNSMRLYNPPYPGWFPWTINSNFRFAMALLYQLSICLNTTFALEGIFLLFLFHTISFEGQIGLLKQHFEDTFPPGLPAELTHTPAFKQRTLNRIKECVRHHLVITGFHKHILKYFGLCLLVYRAICTIMLCILCYLTTTGIALNKFLQLACLAALILYLLFIFCLKGQQVSKVSEGWRETLYEVDWWNHPVEVQKAILLMLVGAGKTLTIYGVWKPAMYSHEGISAIGQETFSFFNMLRAMK</sequence>
<dbReference type="Pfam" id="PF02949">
    <property type="entry name" value="7tm_6"/>
    <property type="match status" value="1"/>
</dbReference>
<keyword evidence="7 10" id="KW-0472">Membrane</keyword>
<dbReference type="PANTHER" id="PTHR21137:SF35">
    <property type="entry name" value="ODORANT RECEPTOR 19A-RELATED"/>
    <property type="match status" value="1"/>
</dbReference>
<evidence type="ECO:0000256" key="1">
    <source>
        <dbReference type="ARBA" id="ARBA00004651"/>
    </source>
</evidence>
<comment type="subcellular location">
    <subcellularLocation>
        <location evidence="1 10">Cell membrane</location>
        <topology evidence="1 10">Multi-pass membrane protein</topology>
    </subcellularLocation>
</comment>
<evidence type="ECO:0000256" key="7">
    <source>
        <dbReference type="ARBA" id="ARBA00023136"/>
    </source>
</evidence>
<feature type="transmembrane region" description="Helical" evidence="10">
    <location>
        <begin position="270"/>
        <end position="296"/>
    </location>
</feature>
<dbReference type="GO" id="GO:0007165">
    <property type="term" value="P:signal transduction"/>
    <property type="evidence" value="ECO:0007669"/>
    <property type="project" value="UniProtKB-KW"/>
</dbReference>
<evidence type="ECO:0000256" key="9">
    <source>
        <dbReference type="ARBA" id="ARBA00023224"/>
    </source>
</evidence>
<comment type="similarity">
    <text evidence="10">Belongs to the insect chemoreceptor superfamily. Heteromeric odorant receptor channel (TC 1.A.69) family.</text>
</comment>
<dbReference type="PANTHER" id="PTHR21137">
    <property type="entry name" value="ODORANT RECEPTOR"/>
    <property type="match status" value="1"/>
</dbReference>
<name>A0A2I4PH55_ADELI</name>
<protein>
    <recommendedName>
        <fullName evidence="10">Odorant receptor</fullName>
    </recommendedName>
</protein>
<keyword evidence="2" id="KW-1003">Cell membrane</keyword>